<accession>A0ABD2QGC0</accession>
<dbReference type="InterPro" id="IPR026847">
    <property type="entry name" value="VPS13"/>
</dbReference>
<dbReference type="EMBL" id="JBJKFK010000243">
    <property type="protein sequence ID" value="KAL3318448.1"/>
    <property type="molecule type" value="Genomic_DNA"/>
</dbReference>
<comment type="similarity">
    <text evidence="1">Belongs to the VPS13 family.</text>
</comment>
<name>A0ABD2QGC0_9PLAT</name>
<protein>
    <submittedName>
        <fullName evidence="2">Vacuolar protein sorting-associated protein 13D</fullName>
    </submittedName>
</protein>
<dbReference type="PANTHER" id="PTHR16166">
    <property type="entry name" value="VACUOLAR PROTEIN SORTING-ASSOCIATED PROTEIN VPS13"/>
    <property type="match status" value="1"/>
</dbReference>
<organism evidence="2 3">
    <name type="scientific">Cichlidogyrus casuarinus</name>
    <dbReference type="NCBI Taxonomy" id="1844966"/>
    <lineage>
        <taxon>Eukaryota</taxon>
        <taxon>Metazoa</taxon>
        <taxon>Spiralia</taxon>
        <taxon>Lophotrochozoa</taxon>
        <taxon>Platyhelminthes</taxon>
        <taxon>Monogenea</taxon>
        <taxon>Monopisthocotylea</taxon>
        <taxon>Dactylogyridea</taxon>
        <taxon>Ancyrocephalidae</taxon>
        <taxon>Cichlidogyrus</taxon>
    </lineage>
</organism>
<reference evidence="2 3" key="1">
    <citation type="submission" date="2024-11" db="EMBL/GenBank/DDBJ databases">
        <title>Adaptive evolution of stress response genes in parasites aligns with host niche diversity.</title>
        <authorList>
            <person name="Hahn C."/>
            <person name="Resl P."/>
        </authorList>
    </citation>
    <scope>NUCLEOTIDE SEQUENCE [LARGE SCALE GENOMIC DNA]</scope>
    <source>
        <strain evidence="2">EGGRZ-B1_66</strain>
        <tissue evidence="2">Body</tissue>
    </source>
</reference>
<evidence type="ECO:0000313" key="3">
    <source>
        <dbReference type="Proteomes" id="UP001626550"/>
    </source>
</evidence>
<evidence type="ECO:0000256" key="1">
    <source>
        <dbReference type="ARBA" id="ARBA00006545"/>
    </source>
</evidence>
<gene>
    <name evidence="2" type="primary">VPS13D</name>
    <name evidence="2" type="ORF">Ciccas_002895</name>
</gene>
<dbReference type="Proteomes" id="UP001626550">
    <property type="component" value="Unassembled WGS sequence"/>
</dbReference>
<keyword evidence="3" id="KW-1185">Reference proteome</keyword>
<dbReference type="AlphaFoldDB" id="A0ABD2QGC0"/>
<evidence type="ECO:0000313" key="2">
    <source>
        <dbReference type="EMBL" id="KAL3318448.1"/>
    </source>
</evidence>
<comment type="caution">
    <text evidence="2">The sequence shown here is derived from an EMBL/GenBank/DDBJ whole genome shotgun (WGS) entry which is preliminary data.</text>
</comment>
<dbReference type="PANTHER" id="PTHR16166:SF93">
    <property type="entry name" value="INTERMEMBRANE LIPID TRANSFER PROTEIN VPS13"/>
    <property type="match status" value="1"/>
</dbReference>
<proteinExistence type="inferred from homology"/>
<sequence>MLRFSSSASEMNSPIFLYVAIILKEASFHVLVNDASSFPRPYRIMNRSGLSLYYHQEMLSRSLQVSDSSSCLYLAPFQHVDYALEEPIQPAKLLLGVQGGTFSVYNLNQLGVGQDLLYENSHYLSVLHRGAQNDTDATEPYVLEVPRGTRRVVLARKRPGDRAQLWYLSPTGHVFHEGSSPPHEPGEDLEKRFNKRSLVLDLYALPATGVPSSNCVGWLPPIDSRSKSQFLLAALCITTYSRSRTKYQTWRLDANRSLLNDDNFYVQSFRDLDSGDMLEGLAVLAAKPKPRAVELLSNSFYPTNLRAICSRPGTGRLSVTLENESSLGPTKVIRIDEKRAAESQSDRWSDRCGGKDEIELLTLATEPSAYAVEFFANLPMGMGFSVVTPFAEELVYASLLDIQLQFSQTKCTEQFQLSVKWVQIDTQYFGSNWPILIYSDYHTTARSNVEEVQQGNMLEEGTVIDSSKRLVSAILLGYEKQLQSQWDMQIFDNLSLQINKLVIQAEEMLILKLIQFCKQIFAPPTNLLFNLNTQQSKEADQLKSAIMCNTSLPASDLGDAFGMVYMHRIYVKTAPLKLSVQTAKQLIGPDLIDAKRLMPSLMSFADADLSIKPFTGEHQIDSKLAC</sequence>